<reference evidence="9" key="1">
    <citation type="submission" date="2021-10" db="EMBL/GenBank/DDBJ databases">
        <title>Anaerobic single-cell dispensing facilitates the cultivation of human gut bacteria.</title>
        <authorList>
            <person name="Afrizal A."/>
        </authorList>
    </citation>
    <scope>NUCLEOTIDE SEQUENCE</scope>
    <source>
        <strain evidence="9">CLA-AA-H215</strain>
    </source>
</reference>
<keyword evidence="7 8" id="KW-0472">Membrane</keyword>
<evidence type="ECO:0000256" key="8">
    <source>
        <dbReference type="SAM" id="Phobius"/>
    </source>
</evidence>
<evidence type="ECO:0000256" key="7">
    <source>
        <dbReference type="ARBA" id="ARBA00023136"/>
    </source>
</evidence>
<dbReference type="RefSeq" id="WP_308454129.1">
    <property type="nucleotide sequence ID" value="NZ_JAJEQR010000034.1"/>
</dbReference>
<name>A0AAE3JEY6_9FIRM</name>
<dbReference type="PANTHER" id="PTHR36838:SF1">
    <property type="entry name" value="SLR1864 PROTEIN"/>
    <property type="match status" value="1"/>
</dbReference>
<evidence type="ECO:0000256" key="2">
    <source>
        <dbReference type="ARBA" id="ARBA00010145"/>
    </source>
</evidence>
<feature type="transmembrane region" description="Helical" evidence="8">
    <location>
        <begin position="62"/>
        <end position="83"/>
    </location>
</feature>
<dbReference type="GO" id="GO:0055085">
    <property type="term" value="P:transmembrane transport"/>
    <property type="evidence" value="ECO:0007669"/>
    <property type="project" value="InterPro"/>
</dbReference>
<proteinExistence type="inferred from homology"/>
<protein>
    <submittedName>
        <fullName evidence="9">AEC family transporter</fullName>
    </submittedName>
</protein>
<dbReference type="PANTHER" id="PTHR36838">
    <property type="entry name" value="AUXIN EFFLUX CARRIER FAMILY PROTEIN"/>
    <property type="match status" value="1"/>
</dbReference>
<gene>
    <name evidence="9" type="ORF">LKD81_11485</name>
</gene>
<evidence type="ECO:0000313" key="9">
    <source>
        <dbReference type="EMBL" id="MCC2231609.1"/>
    </source>
</evidence>
<dbReference type="InterPro" id="IPR004776">
    <property type="entry name" value="Mem_transp_PIN-like"/>
</dbReference>
<sequence>MVDMSNLWNMQGMMFLMVLTGMIFSKIGVITKEGRSCLTKLTINLFIPCNMVAAFLNADHSMLFQMAEIMLISFVIQIAQYILSKILFRKMDPRERAVMRYSTMVSNAGFLGNPMIQGMYGESGLVLASVFLVPVRLFYWTVGLACYVPVKNKKDVVRQALTHPCIISLFIGLFLMLVPLPLPAFLTKTINSFSTAMTPATMLLIGAILGDVDLKTIVNKTTLYMSFLRLVVIPAAVFAVMLFLPVEPLMAAVTVVLIAMPVATTTAILAERYDGDSELATKVIVLSTILSLITIPVWSMIVEHCF</sequence>
<keyword evidence="3" id="KW-0813">Transport</keyword>
<evidence type="ECO:0000313" key="10">
    <source>
        <dbReference type="Proteomes" id="UP001198182"/>
    </source>
</evidence>
<dbReference type="EMBL" id="JAJEQR010000034">
    <property type="protein sequence ID" value="MCC2231609.1"/>
    <property type="molecule type" value="Genomic_DNA"/>
</dbReference>
<evidence type="ECO:0000256" key="3">
    <source>
        <dbReference type="ARBA" id="ARBA00022448"/>
    </source>
</evidence>
<dbReference type="Proteomes" id="UP001198182">
    <property type="component" value="Unassembled WGS sequence"/>
</dbReference>
<keyword evidence="6 8" id="KW-1133">Transmembrane helix</keyword>
<organism evidence="9 10">
    <name type="scientific">Hominifimenecus microfluidus</name>
    <dbReference type="NCBI Taxonomy" id="2885348"/>
    <lineage>
        <taxon>Bacteria</taxon>
        <taxon>Bacillati</taxon>
        <taxon>Bacillota</taxon>
        <taxon>Clostridia</taxon>
        <taxon>Lachnospirales</taxon>
        <taxon>Lachnospiraceae</taxon>
        <taxon>Hominifimenecus</taxon>
    </lineage>
</organism>
<evidence type="ECO:0000256" key="4">
    <source>
        <dbReference type="ARBA" id="ARBA00022475"/>
    </source>
</evidence>
<dbReference type="Pfam" id="PF03547">
    <property type="entry name" value="Mem_trans"/>
    <property type="match status" value="1"/>
</dbReference>
<feature type="transmembrane region" description="Helical" evidence="8">
    <location>
        <begin position="190"/>
        <end position="210"/>
    </location>
</feature>
<keyword evidence="5 8" id="KW-0812">Transmembrane</keyword>
<feature type="transmembrane region" description="Helical" evidence="8">
    <location>
        <begin position="104"/>
        <end position="120"/>
    </location>
</feature>
<evidence type="ECO:0000256" key="1">
    <source>
        <dbReference type="ARBA" id="ARBA00004651"/>
    </source>
</evidence>
<dbReference type="InterPro" id="IPR038770">
    <property type="entry name" value="Na+/solute_symporter_sf"/>
</dbReference>
<feature type="transmembrane region" description="Helical" evidence="8">
    <location>
        <begin position="250"/>
        <end position="271"/>
    </location>
</feature>
<feature type="transmembrane region" description="Helical" evidence="8">
    <location>
        <begin position="12"/>
        <end position="30"/>
    </location>
</feature>
<feature type="transmembrane region" description="Helical" evidence="8">
    <location>
        <begin position="160"/>
        <end position="178"/>
    </location>
</feature>
<dbReference type="Gene3D" id="1.20.1530.20">
    <property type="match status" value="1"/>
</dbReference>
<comment type="caution">
    <text evidence="9">The sequence shown here is derived from an EMBL/GenBank/DDBJ whole genome shotgun (WGS) entry which is preliminary data.</text>
</comment>
<keyword evidence="10" id="KW-1185">Reference proteome</keyword>
<evidence type="ECO:0000256" key="5">
    <source>
        <dbReference type="ARBA" id="ARBA00022692"/>
    </source>
</evidence>
<feature type="transmembrane region" description="Helical" evidence="8">
    <location>
        <begin position="37"/>
        <end position="56"/>
    </location>
</feature>
<evidence type="ECO:0000256" key="6">
    <source>
        <dbReference type="ARBA" id="ARBA00022989"/>
    </source>
</evidence>
<dbReference type="GO" id="GO:0005886">
    <property type="term" value="C:plasma membrane"/>
    <property type="evidence" value="ECO:0007669"/>
    <property type="project" value="UniProtKB-SubCell"/>
</dbReference>
<comment type="subcellular location">
    <subcellularLocation>
        <location evidence="1">Cell membrane</location>
        <topology evidence="1">Multi-pass membrane protein</topology>
    </subcellularLocation>
</comment>
<keyword evidence="4" id="KW-1003">Cell membrane</keyword>
<feature type="transmembrane region" description="Helical" evidence="8">
    <location>
        <begin position="283"/>
        <end position="301"/>
    </location>
</feature>
<feature type="transmembrane region" description="Helical" evidence="8">
    <location>
        <begin position="126"/>
        <end position="148"/>
    </location>
</feature>
<feature type="transmembrane region" description="Helical" evidence="8">
    <location>
        <begin position="222"/>
        <end position="244"/>
    </location>
</feature>
<accession>A0AAE3JEY6</accession>
<dbReference type="AlphaFoldDB" id="A0AAE3JEY6"/>
<comment type="similarity">
    <text evidence="2">Belongs to the auxin efflux carrier (TC 2.A.69) family.</text>
</comment>